<feature type="domain" description="NPH3" evidence="5">
    <location>
        <begin position="26"/>
        <end position="303"/>
    </location>
</feature>
<organism evidence="6 7">
    <name type="scientific">Arabidopsis thaliana</name>
    <name type="common">Mouse-ear cress</name>
    <dbReference type="NCBI Taxonomy" id="3702"/>
    <lineage>
        <taxon>Eukaryota</taxon>
        <taxon>Viridiplantae</taxon>
        <taxon>Streptophyta</taxon>
        <taxon>Embryophyta</taxon>
        <taxon>Tracheophyta</taxon>
        <taxon>Spermatophyta</taxon>
        <taxon>Magnoliopsida</taxon>
        <taxon>eudicotyledons</taxon>
        <taxon>Gunneridae</taxon>
        <taxon>Pentapetalae</taxon>
        <taxon>rosids</taxon>
        <taxon>malvids</taxon>
        <taxon>Brassicales</taxon>
        <taxon>Brassicaceae</taxon>
        <taxon>Camelineae</taxon>
        <taxon>Arabidopsis</taxon>
    </lineage>
</organism>
<feature type="region of interest" description="Disordered" evidence="4">
    <location>
        <begin position="315"/>
        <end position="344"/>
    </location>
</feature>
<dbReference type="InterPro" id="IPR043454">
    <property type="entry name" value="NPH3/RPT2-like"/>
</dbReference>
<comment type="caution">
    <text evidence="6">The sequence shown here is derived from an EMBL/GenBank/DDBJ whole genome shotgun (WGS) entry which is preliminary data.</text>
</comment>
<dbReference type="AlphaFoldDB" id="A0A178W4X5"/>
<dbReference type="InterPro" id="IPR027356">
    <property type="entry name" value="NPH3_dom"/>
</dbReference>
<feature type="coiled-coil region" evidence="3">
    <location>
        <begin position="347"/>
        <end position="381"/>
    </location>
</feature>
<dbReference type="GO" id="GO:0016567">
    <property type="term" value="P:protein ubiquitination"/>
    <property type="evidence" value="ECO:0007669"/>
    <property type="project" value="UniProtKB-UniPathway"/>
</dbReference>
<evidence type="ECO:0000313" key="6">
    <source>
        <dbReference type="EMBL" id="OAP12575.1"/>
    </source>
</evidence>
<feature type="compositionally biased region" description="Low complexity" evidence="4">
    <location>
        <begin position="1"/>
        <end position="21"/>
    </location>
</feature>
<evidence type="ECO:0000256" key="1">
    <source>
        <dbReference type="ARBA" id="ARBA00022786"/>
    </source>
</evidence>
<reference evidence="7" key="1">
    <citation type="journal article" date="2016" name="Proc. Natl. Acad. Sci. U.S.A.">
        <title>Chromosome-level assembly of Arabidopsis thaliana Ler reveals the extent of translocation and inversion polymorphisms.</title>
        <authorList>
            <person name="Zapata L."/>
            <person name="Ding J."/>
            <person name="Willing E.M."/>
            <person name="Hartwig B."/>
            <person name="Bezdan D."/>
            <person name="Jiao W.B."/>
            <person name="Patel V."/>
            <person name="Velikkakam James G."/>
            <person name="Koornneef M."/>
            <person name="Ossowski S."/>
            <person name="Schneeberger K."/>
        </authorList>
    </citation>
    <scope>NUCLEOTIDE SEQUENCE [LARGE SCALE GENOMIC DNA]</scope>
    <source>
        <strain evidence="7">cv. Landsberg erecta</strain>
    </source>
</reference>
<proteinExistence type="inferred from homology"/>
<sequence length="454" mass="50498">MEKTSSPESTTISTKSPSTSTRKMECSWFDDGCILDIDYFVKTIAGIKSKGVRPDLIGSIIVHYASTWLPDLSDVVLNPDDQQPQPQQQSESFSVTAFVMKKRSFVETLIGIIPPERDSVPCDFLLRLLRTANMVGADANYKAELEARISWQLDQASLKDLMIPSFTHTCGTLLDVELMTRLVKKFAGLDNEGVKSGASLIKVAKLVDSYLAEAALDGDLTLSEFISLVEALPNHARVTEDGLYRAIDTYLKAHPKVTKQERKRLCGLIDSNKLSMEASLHAAQNDRLPVRTIIQVLFSEQAKLSHRSHNNIEWSGSSFSGVRSSPNPSGSHYSDSGPARCTSKREINVQQAEIRRLREDMAKLKCECEAMQTQLHKLVEKKGTCTSGNKGFFRWKKLGFRSGLSVSVVENTNGEEFGNNGEGENFEYVTQTPGNMMTKLVKGRTPSRWRKSMS</sequence>
<name>A0A178W4X5_ARATH</name>
<evidence type="ECO:0000313" key="7">
    <source>
        <dbReference type="Proteomes" id="UP000078284"/>
    </source>
</evidence>
<feature type="compositionally biased region" description="Low complexity" evidence="4">
    <location>
        <begin position="315"/>
        <end position="329"/>
    </location>
</feature>
<evidence type="ECO:0000256" key="3">
    <source>
        <dbReference type="SAM" id="Coils"/>
    </source>
</evidence>
<gene>
    <name evidence="6" type="ordered locus">AXX17_At1g47070</name>
</gene>
<evidence type="ECO:0000259" key="5">
    <source>
        <dbReference type="PROSITE" id="PS51649"/>
    </source>
</evidence>
<dbReference type="ExpressionAtlas" id="A0A178W4X5">
    <property type="expression patterns" value="baseline and differential"/>
</dbReference>
<dbReference type="UniPathway" id="UPA00143"/>
<evidence type="ECO:0000256" key="2">
    <source>
        <dbReference type="PROSITE-ProRule" id="PRU00982"/>
    </source>
</evidence>
<keyword evidence="1" id="KW-0833">Ubl conjugation pathway</keyword>
<evidence type="ECO:0000256" key="4">
    <source>
        <dbReference type="SAM" id="MobiDB-lite"/>
    </source>
</evidence>
<keyword evidence="3" id="KW-0175">Coiled coil</keyword>
<accession>A0A178W4X5</accession>
<dbReference type="PROSITE" id="PS51649">
    <property type="entry name" value="NPH3"/>
    <property type="match status" value="1"/>
</dbReference>
<dbReference type="PANTHER" id="PTHR32370">
    <property type="entry name" value="OS12G0117600 PROTEIN"/>
    <property type="match status" value="1"/>
</dbReference>
<protein>
    <recommendedName>
        <fullName evidence="5">NPH3 domain-containing protein</fullName>
    </recommendedName>
</protein>
<dbReference type="Pfam" id="PF03000">
    <property type="entry name" value="NPH3"/>
    <property type="match status" value="1"/>
</dbReference>
<feature type="region of interest" description="Disordered" evidence="4">
    <location>
        <begin position="1"/>
        <end position="23"/>
    </location>
</feature>
<comment type="similarity">
    <text evidence="2">Belongs to the NPH3 family.</text>
</comment>
<dbReference type="EMBL" id="LUHQ01000001">
    <property type="protein sequence ID" value="OAP12575.1"/>
    <property type="molecule type" value="Genomic_DNA"/>
</dbReference>
<dbReference type="Proteomes" id="UP000078284">
    <property type="component" value="Chromosome 1"/>
</dbReference>